<dbReference type="SUPFAM" id="SSF50939">
    <property type="entry name" value="Sialidases"/>
    <property type="match status" value="1"/>
</dbReference>
<dbReference type="PANTHER" id="PTHR43752">
    <property type="entry name" value="BNR/ASP-BOX REPEAT FAMILY PROTEIN"/>
    <property type="match status" value="1"/>
</dbReference>
<keyword evidence="1" id="KW-0732">Signal</keyword>
<proteinExistence type="predicted"/>
<comment type="caution">
    <text evidence="3">The sequence shown here is derived from an EMBL/GenBank/DDBJ whole genome shotgun (WGS) entry which is preliminary data.</text>
</comment>
<reference evidence="3" key="1">
    <citation type="submission" date="2020-10" db="EMBL/GenBank/DDBJ databases">
        <title>Connecting structure to function with the recovery of over 1000 high-quality activated sludge metagenome-assembled genomes encoding full-length rRNA genes using long-read sequencing.</title>
        <authorList>
            <person name="Singleton C.M."/>
            <person name="Petriglieri F."/>
            <person name="Kristensen J.M."/>
            <person name="Kirkegaard R.H."/>
            <person name="Michaelsen T.Y."/>
            <person name="Andersen M.H."/>
            <person name="Karst S.M."/>
            <person name="Dueholm M.S."/>
            <person name="Nielsen P.H."/>
            <person name="Albertsen M."/>
        </authorList>
    </citation>
    <scope>NUCLEOTIDE SEQUENCE</scope>
    <source>
        <strain evidence="3">OdNE_18-Q3-R46-58_BAT3C.305</strain>
    </source>
</reference>
<dbReference type="AlphaFoldDB" id="A0A9D7QGS7"/>
<dbReference type="Pfam" id="PF13088">
    <property type="entry name" value="BNR_2"/>
    <property type="match status" value="1"/>
</dbReference>
<sequence>MSIARWLQAFLFLLALAAAAWRAPTPEAPAFTVPPALSAIDAPASFSSATLPVAAPSAHAATLAELPDGRIAAAWFAGTREGAADVAVWFSTLNRGTWSTPRQIATREGTAAATLTFVRKIGNPVLFAEGDRLHLWYVSVGLGGWAGSALNHSVSHDGGHNWTPAVRLHTSPFANISTLVRAPPLPLADGGLGLPAYHEFISKHGEWLRLAADGQIIDKVRMGHDGRTLQPAAAAFDDRHALAILRDGGPGPGRIRSVTTVDGGQDWRAANPLPLPNPNSSVALLRLRSGRLLIAGNGASNRNDLLLWVSDDDGKNWRPAPTVERADDPRVEFSYPALLQARDGSIHLAYTWHRQGIKHAVFNESWLDGQGP</sequence>
<dbReference type="InterPro" id="IPR036278">
    <property type="entry name" value="Sialidase_sf"/>
</dbReference>
<gene>
    <name evidence="3" type="ORF">IPN75_03450</name>
</gene>
<feature type="chain" id="PRO_5038759579" evidence="1">
    <location>
        <begin position="23"/>
        <end position="372"/>
    </location>
</feature>
<protein>
    <submittedName>
        <fullName evidence="3">Exo-alpha-sialidase</fullName>
    </submittedName>
</protein>
<accession>A0A9D7QGS7</accession>
<evidence type="ECO:0000256" key="1">
    <source>
        <dbReference type="SAM" id="SignalP"/>
    </source>
</evidence>
<name>A0A9D7QGS7_9RHOO</name>
<evidence type="ECO:0000313" key="3">
    <source>
        <dbReference type="EMBL" id="MBK8889506.1"/>
    </source>
</evidence>
<feature type="signal peptide" evidence="1">
    <location>
        <begin position="1"/>
        <end position="22"/>
    </location>
</feature>
<dbReference type="InterPro" id="IPR011040">
    <property type="entry name" value="Sialidase"/>
</dbReference>
<dbReference type="Proteomes" id="UP000808146">
    <property type="component" value="Unassembled WGS sequence"/>
</dbReference>
<organism evidence="3 4">
    <name type="scientific">Candidatus Dechloromonas phosphorivorans</name>
    <dbReference type="NCBI Taxonomy" id="2899244"/>
    <lineage>
        <taxon>Bacteria</taxon>
        <taxon>Pseudomonadati</taxon>
        <taxon>Pseudomonadota</taxon>
        <taxon>Betaproteobacteria</taxon>
        <taxon>Rhodocyclales</taxon>
        <taxon>Azonexaceae</taxon>
        <taxon>Dechloromonas</taxon>
    </lineage>
</organism>
<dbReference type="PANTHER" id="PTHR43752:SF2">
    <property type="entry name" value="BNR_ASP-BOX REPEAT FAMILY PROTEIN"/>
    <property type="match status" value="1"/>
</dbReference>
<dbReference type="CDD" id="cd15482">
    <property type="entry name" value="Sialidase_non-viral"/>
    <property type="match status" value="1"/>
</dbReference>
<evidence type="ECO:0000313" key="4">
    <source>
        <dbReference type="Proteomes" id="UP000808146"/>
    </source>
</evidence>
<feature type="domain" description="Sialidase" evidence="2">
    <location>
        <begin position="69"/>
        <end position="348"/>
    </location>
</feature>
<evidence type="ECO:0000259" key="2">
    <source>
        <dbReference type="Pfam" id="PF13088"/>
    </source>
</evidence>
<dbReference type="Gene3D" id="2.120.10.10">
    <property type="match status" value="1"/>
</dbReference>
<dbReference type="EMBL" id="JADKBR010000001">
    <property type="protein sequence ID" value="MBK8889506.1"/>
    <property type="molecule type" value="Genomic_DNA"/>
</dbReference>